<organism evidence="2 3">
    <name type="scientific">Mytilus coruscus</name>
    <name type="common">Sea mussel</name>
    <dbReference type="NCBI Taxonomy" id="42192"/>
    <lineage>
        <taxon>Eukaryota</taxon>
        <taxon>Metazoa</taxon>
        <taxon>Spiralia</taxon>
        <taxon>Lophotrochozoa</taxon>
        <taxon>Mollusca</taxon>
        <taxon>Bivalvia</taxon>
        <taxon>Autobranchia</taxon>
        <taxon>Pteriomorphia</taxon>
        <taxon>Mytilida</taxon>
        <taxon>Mytiloidea</taxon>
        <taxon>Mytilidae</taxon>
        <taxon>Mytilinae</taxon>
        <taxon>Mytilus</taxon>
    </lineage>
</organism>
<protein>
    <submittedName>
        <fullName evidence="2">Uncharacterized protein</fullName>
    </submittedName>
</protein>
<name>A0A6J8CCP6_MYTCO</name>
<sequence>MICQKLQKLSKTLKNPPQNSQALKKLLSYPDSPEKISCNVIEITSSPLHSSPDKYRCISSSSSDDQDHLPVYTTKRRRIFIDLSDSNTRDTTENGKRKYALGKRKRPFSRMSDSSDSDIEIKEEIPWNIDGNCTFRVPYSGFIYEPVGNRHAASAFIGEGSKDTITAFKEHMNELINAEMPKLYNDAYSQMENFIEMSGKQELKR</sequence>
<keyword evidence="3" id="KW-1185">Reference proteome</keyword>
<dbReference type="AlphaFoldDB" id="A0A6J8CCP6"/>
<dbReference type="Proteomes" id="UP000507470">
    <property type="component" value="Unassembled WGS sequence"/>
</dbReference>
<feature type="region of interest" description="Disordered" evidence="1">
    <location>
        <begin position="86"/>
        <end position="117"/>
    </location>
</feature>
<evidence type="ECO:0000313" key="2">
    <source>
        <dbReference type="EMBL" id="CAC5392800.1"/>
    </source>
</evidence>
<feature type="compositionally biased region" description="Basic and acidic residues" evidence="1">
    <location>
        <begin position="87"/>
        <end position="96"/>
    </location>
</feature>
<feature type="compositionally biased region" description="Basic residues" evidence="1">
    <location>
        <begin position="97"/>
        <end position="108"/>
    </location>
</feature>
<proteinExistence type="predicted"/>
<accession>A0A6J8CCP6</accession>
<dbReference type="EMBL" id="CACVKT020005076">
    <property type="protein sequence ID" value="CAC5392800.1"/>
    <property type="molecule type" value="Genomic_DNA"/>
</dbReference>
<evidence type="ECO:0000256" key="1">
    <source>
        <dbReference type="SAM" id="MobiDB-lite"/>
    </source>
</evidence>
<evidence type="ECO:0000313" key="3">
    <source>
        <dbReference type="Proteomes" id="UP000507470"/>
    </source>
</evidence>
<gene>
    <name evidence="2" type="ORF">MCOR_27708</name>
</gene>
<reference evidence="2 3" key="1">
    <citation type="submission" date="2020-06" db="EMBL/GenBank/DDBJ databases">
        <authorList>
            <person name="Li R."/>
            <person name="Bekaert M."/>
        </authorList>
    </citation>
    <scope>NUCLEOTIDE SEQUENCE [LARGE SCALE GENOMIC DNA]</scope>
    <source>
        <strain evidence="3">wild</strain>
    </source>
</reference>